<accession>E6Q2W3</accession>
<comment type="caution">
    <text evidence="3">The sequence shown here is derived from an EMBL/GenBank/DDBJ whole genome shotgun (WGS) entry which is preliminary data.</text>
</comment>
<dbReference type="PANTHER" id="PTHR36109">
    <property type="entry name" value="MEMBRANE PROTEIN-RELATED"/>
    <property type="match status" value="1"/>
</dbReference>
<feature type="transmembrane region" description="Helical" evidence="1">
    <location>
        <begin position="146"/>
        <end position="172"/>
    </location>
</feature>
<dbReference type="AlphaFoldDB" id="E6Q2W3"/>
<proteinExistence type="predicted"/>
<dbReference type="PANTHER" id="PTHR36109:SF2">
    <property type="entry name" value="MEMBRANE PROTEIN"/>
    <property type="match status" value="1"/>
</dbReference>
<dbReference type="Pfam" id="PF11181">
    <property type="entry name" value="YflT"/>
    <property type="match status" value="1"/>
</dbReference>
<evidence type="ECO:0000313" key="3">
    <source>
        <dbReference type="EMBL" id="CBI01523.1"/>
    </source>
</evidence>
<reference evidence="3" key="1">
    <citation type="submission" date="2009-10" db="EMBL/GenBank/DDBJ databases">
        <title>Diversity of trophic interactions inside an arsenic-rich microbial ecosystem.</title>
        <authorList>
            <person name="Bertin P.N."/>
            <person name="Heinrich-Salmeron A."/>
            <person name="Pelletier E."/>
            <person name="Goulhen-Chollet F."/>
            <person name="Arsene-Ploetze F."/>
            <person name="Gallien S."/>
            <person name="Calteau A."/>
            <person name="Vallenet D."/>
            <person name="Casiot C."/>
            <person name="Chane-Woon-Ming B."/>
            <person name="Giloteaux L."/>
            <person name="Barakat M."/>
            <person name="Bonnefoy V."/>
            <person name="Bruneel O."/>
            <person name="Chandler M."/>
            <person name="Cleiss J."/>
            <person name="Duran R."/>
            <person name="Elbaz-Poulichet F."/>
            <person name="Fonknechten N."/>
            <person name="Lauga B."/>
            <person name="Mornico D."/>
            <person name="Ortet P."/>
            <person name="Schaeffer C."/>
            <person name="Siguier P."/>
            <person name="Alexander Thil Smith A."/>
            <person name="Van Dorsselaer A."/>
            <person name="Weissenbach J."/>
            <person name="Medigue C."/>
            <person name="Le Paslier D."/>
        </authorList>
    </citation>
    <scope>NUCLEOTIDE SEQUENCE</scope>
</reference>
<evidence type="ECO:0000259" key="2">
    <source>
        <dbReference type="Pfam" id="PF11181"/>
    </source>
</evidence>
<protein>
    <recommendedName>
        <fullName evidence="2">General stress protein 17M-like domain-containing protein</fullName>
    </recommendedName>
</protein>
<keyword evidence="1" id="KW-1133">Transmembrane helix</keyword>
<name>E6Q2W3_9ZZZZ</name>
<evidence type="ECO:0000256" key="1">
    <source>
        <dbReference type="SAM" id="Phobius"/>
    </source>
</evidence>
<feature type="transmembrane region" description="Helical" evidence="1">
    <location>
        <begin position="112"/>
        <end position="134"/>
    </location>
</feature>
<gene>
    <name evidence="3" type="ORF">CARN4_1844</name>
</gene>
<dbReference type="InterPro" id="IPR052948">
    <property type="entry name" value="Low_temp-induced_all0457"/>
</dbReference>
<keyword evidence="1" id="KW-0812">Transmembrane</keyword>
<dbReference type="EMBL" id="CABO01000019">
    <property type="protein sequence ID" value="CBI01523.1"/>
    <property type="molecule type" value="Genomic_DNA"/>
</dbReference>
<sequence>MPATAFAWRPPGHRRDAIQKCGGLLIDTFVSSWGRTGTSFIMMETKHVEAIDLSGMSSAVAIYPSEAMAESSIKDLQHAGFDMKKLSILGLDYHTEKDVTGYYTTGDRMKKWGTLGAFWGGIWGLLFGAAFFWVPGIGQVLIGGPLVALIVVALEDAVVVGGLSAIGAGLLGMSVPKDSALKYEMAIKAGKFVVIAHGTPADVDHARQILTRGGAGDAVVHASASALA</sequence>
<dbReference type="InterPro" id="IPR025889">
    <property type="entry name" value="GSP17M-like_dom"/>
</dbReference>
<keyword evidence="1" id="KW-0472">Membrane</keyword>
<feature type="domain" description="General stress protein 17M-like" evidence="2">
    <location>
        <begin position="60"/>
        <end position="126"/>
    </location>
</feature>
<organism evidence="3">
    <name type="scientific">mine drainage metagenome</name>
    <dbReference type="NCBI Taxonomy" id="410659"/>
    <lineage>
        <taxon>unclassified sequences</taxon>
        <taxon>metagenomes</taxon>
        <taxon>ecological metagenomes</taxon>
    </lineage>
</organism>